<keyword evidence="3" id="KW-1185">Reference proteome</keyword>
<dbReference type="CDD" id="cd18186">
    <property type="entry name" value="BTB_POZ_ZBTB_KLHL-like"/>
    <property type="match status" value="1"/>
</dbReference>
<dbReference type="HOGENOM" id="CLU_033082_1_0_1"/>
<dbReference type="Proteomes" id="UP000006352">
    <property type="component" value="Unassembled WGS sequence"/>
</dbReference>
<evidence type="ECO:0000259" key="1">
    <source>
        <dbReference type="PROSITE" id="PS50097"/>
    </source>
</evidence>
<dbReference type="Gene3D" id="3.30.710.10">
    <property type="entry name" value="Potassium Channel Kv1.1, Chain A"/>
    <property type="match status" value="1"/>
</dbReference>
<sequence length="355" mass="39906">MSSSTSPRKRQRVIDEEEKVLAFINHPTLYFDDGNIILSCGSTLFRVHRSILSKHSSVFRTMLDPEVDVKREYMRGFVHVALDDTKDDIEALLNVIYNGLRIDFPELTVENFTVLSGIFRMSSKYKIDRPRTDIIDRIQQEWPCLLEQHDAKYEAFRKRYEQTSSHISQGGQLVPNPHYDFAVAAAAGEDIVVHPASVIALLREGGCNTPSILAPLFYALSCDTWQFGGPAVGHHIAPLALTDIERFIVGLERLRATHAAYAVQGPTFGIPASHVPVCSPGIRSYWAEVSKALLQRTTGSRRPIEDWKDVIAIANQEGGFTAYGVCPECSAAAIRNMKSIRQQLWRQLPTFFQLM</sequence>
<dbReference type="RefSeq" id="XP_012183777.1">
    <property type="nucleotide sequence ID" value="XM_012328387.1"/>
</dbReference>
<dbReference type="InterPro" id="IPR000210">
    <property type="entry name" value="BTB/POZ_dom"/>
</dbReference>
<dbReference type="SUPFAM" id="SSF54695">
    <property type="entry name" value="POZ domain"/>
    <property type="match status" value="1"/>
</dbReference>
<dbReference type="InParanoid" id="J4H473"/>
<evidence type="ECO:0000313" key="2">
    <source>
        <dbReference type="EMBL" id="CCM04494.1"/>
    </source>
</evidence>
<dbReference type="Pfam" id="PF00651">
    <property type="entry name" value="BTB"/>
    <property type="match status" value="1"/>
</dbReference>
<protein>
    <recommendedName>
        <fullName evidence="1">BTB domain-containing protein</fullName>
    </recommendedName>
</protein>
<dbReference type="SMART" id="SM00225">
    <property type="entry name" value="BTB"/>
    <property type="match status" value="1"/>
</dbReference>
<gene>
    <name evidence="2" type="ORF">FIBRA_06674</name>
</gene>
<feature type="domain" description="BTB" evidence="1">
    <location>
        <begin position="34"/>
        <end position="99"/>
    </location>
</feature>
<dbReference type="AlphaFoldDB" id="J4H473"/>
<reference evidence="2 3" key="1">
    <citation type="journal article" date="2012" name="Appl. Environ. Microbiol.">
        <title>Short-read sequencing for genomic analysis of the brown rot fungus Fibroporia radiculosa.</title>
        <authorList>
            <person name="Tang J.D."/>
            <person name="Perkins A.D."/>
            <person name="Sonstegard T.S."/>
            <person name="Schroeder S.G."/>
            <person name="Burgess S.C."/>
            <person name="Diehl S.V."/>
        </authorList>
    </citation>
    <scope>NUCLEOTIDE SEQUENCE [LARGE SCALE GENOMIC DNA]</scope>
    <source>
        <strain evidence="2 3">TFFH 294</strain>
    </source>
</reference>
<dbReference type="STRING" id="599839.J4H473"/>
<proteinExistence type="predicted"/>
<organism evidence="2 3">
    <name type="scientific">Fibroporia radiculosa</name>
    <dbReference type="NCBI Taxonomy" id="599839"/>
    <lineage>
        <taxon>Eukaryota</taxon>
        <taxon>Fungi</taxon>
        <taxon>Dikarya</taxon>
        <taxon>Basidiomycota</taxon>
        <taxon>Agaricomycotina</taxon>
        <taxon>Agaricomycetes</taxon>
        <taxon>Polyporales</taxon>
        <taxon>Fibroporiaceae</taxon>
        <taxon>Fibroporia</taxon>
    </lineage>
</organism>
<dbReference type="EMBL" id="HE797159">
    <property type="protein sequence ID" value="CCM04494.1"/>
    <property type="molecule type" value="Genomic_DNA"/>
</dbReference>
<dbReference type="GeneID" id="24099405"/>
<dbReference type="OrthoDB" id="3218112at2759"/>
<evidence type="ECO:0000313" key="3">
    <source>
        <dbReference type="Proteomes" id="UP000006352"/>
    </source>
</evidence>
<accession>J4H473</accession>
<name>J4H473_9APHY</name>
<dbReference type="PROSITE" id="PS50097">
    <property type="entry name" value="BTB"/>
    <property type="match status" value="1"/>
</dbReference>
<dbReference type="InterPro" id="IPR011333">
    <property type="entry name" value="SKP1/BTB/POZ_sf"/>
</dbReference>